<keyword evidence="2" id="KW-0812">Transmembrane</keyword>
<dbReference type="Proteomes" id="UP001595583">
    <property type="component" value="Unassembled WGS sequence"/>
</dbReference>
<evidence type="ECO:0000313" key="5">
    <source>
        <dbReference type="Proteomes" id="UP001595583"/>
    </source>
</evidence>
<proteinExistence type="predicted"/>
<evidence type="ECO:0000259" key="3">
    <source>
        <dbReference type="Pfam" id="PF10908"/>
    </source>
</evidence>
<keyword evidence="2" id="KW-0472">Membrane</keyword>
<evidence type="ECO:0000256" key="2">
    <source>
        <dbReference type="SAM" id="Phobius"/>
    </source>
</evidence>
<feature type="domain" description="Tlde1" evidence="3">
    <location>
        <begin position="324"/>
        <end position="428"/>
    </location>
</feature>
<evidence type="ECO:0000313" key="4">
    <source>
        <dbReference type="EMBL" id="MFC3208451.1"/>
    </source>
</evidence>
<dbReference type="Pfam" id="PF10908">
    <property type="entry name" value="Tlde1_dom"/>
    <property type="match status" value="1"/>
</dbReference>
<comment type="caution">
    <text evidence="4">The sequence shown here is derived from an EMBL/GenBank/DDBJ whole genome shotgun (WGS) entry which is preliminary data.</text>
</comment>
<protein>
    <submittedName>
        <fullName evidence="4">DUF2778 domain-containing protein</fullName>
    </submittedName>
</protein>
<name>A0ABV7KHG1_9HYPH</name>
<evidence type="ECO:0000256" key="1">
    <source>
        <dbReference type="SAM" id="MobiDB-lite"/>
    </source>
</evidence>
<sequence>MSQATPVSGRVLRLAVVSGVGTAMAGLSLTALAGLVFLATSLTSPPDFAPHAHKAATPDALALAAAFYAPASPRACRSDCEQHSQYIVQQAKMPRTANVADAHLDAAWLAREATRQRFERARAPLAHVELASAFAQARAAQFALAAPSKDRFHPAQLASASGQDGPSASRFGARVPEIERSSRLALALAGSGTLHVNYPVQTASLEPAMPLLAPEMSDGPVDVASAPDFEAVPESAPLPARRPKPETSQPAAIAEAAPSRQTRSKPGRQQAAEQQALAYAAPGDGAPSIGQAFKNLFSSSPNAGNGVAVYDISAQTVTMPDGQVLEAHSGIGRMADDPRYANQKMNGPTPPNTYKLVMRESRFHGVEAIRMLPVDGKNKYGRDGILAHSYLLRGRAGQSHGCVAFADYDRFLKAFKQGKVKHMVVVPGRSSRSSTRIAKNGSGA</sequence>
<keyword evidence="5" id="KW-1185">Reference proteome</keyword>
<keyword evidence="2" id="KW-1133">Transmembrane helix</keyword>
<dbReference type="InterPro" id="IPR021225">
    <property type="entry name" value="Tlde1_dom"/>
</dbReference>
<accession>A0ABV7KHG1</accession>
<organism evidence="4 5">
    <name type="scientific">Aquamicrobium soli</name>
    <dbReference type="NCBI Taxonomy" id="1811518"/>
    <lineage>
        <taxon>Bacteria</taxon>
        <taxon>Pseudomonadati</taxon>
        <taxon>Pseudomonadota</taxon>
        <taxon>Alphaproteobacteria</taxon>
        <taxon>Hyphomicrobiales</taxon>
        <taxon>Phyllobacteriaceae</taxon>
        <taxon>Aquamicrobium</taxon>
    </lineage>
</organism>
<reference evidence="5" key="1">
    <citation type="journal article" date="2019" name="Int. J. Syst. Evol. Microbiol.">
        <title>The Global Catalogue of Microorganisms (GCM) 10K type strain sequencing project: providing services to taxonomists for standard genome sequencing and annotation.</title>
        <authorList>
            <consortium name="The Broad Institute Genomics Platform"/>
            <consortium name="The Broad Institute Genome Sequencing Center for Infectious Disease"/>
            <person name="Wu L."/>
            <person name="Ma J."/>
        </authorList>
    </citation>
    <scope>NUCLEOTIDE SEQUENCE [LARGE SCALE GENOMIC DNA]</scope>
    <source>
        <strain evidence="5">KCTC 52165</strain>
    </source>
</reference>
<feature type="region of interest" description="Disordered" evidence="1">
    <location>
        <begin position="233"/>
        <end position="275"/>
    </location>
</feature>
<feature type="transmembrane region" description="Helical" evidence="2">
    <location>
        <begin position="12"/>
        <end position="38"/>
    </location>
</feature>
<dbReference type="RefSeq" id="WP_378223763.1">
    <property type="nucleotide sequence ID" value="NZ_JBHRTK010000022.1"/>
</dbReference>
<dbReference type="EMBL" id="JBHRTK010000022">
    <property type="protein sequence ID" value="MFC3208451.1"/>
    <property type="molecule type" value="Genomic_DNA"/>
</dbReference>
<gene>
    <name evidence="4" type="ORF">ACFOHJ_19695</name>
</gene>